<reference evidence="2 3" key="1">
    <citation type="submission" date="2021-01" db="EMBL/GenBank/DDBJ databases">
        <title>Belnapia mucosa sp. nov. and Belnapia arida sp. nov., isolated from the Tabernas Desert (Almeria, Spain).</title>
        <authorList>
            <person name="Molina-Menor E."/>
            <person name="Vidal-Verdu A."/>
            <person name="Calonge A."/>
            <person name="Satari L."/>
            <person name="Pereto Magraner J."/>
            <person name="Porcar Miralles M."/>
        </authorList>
    </citation>
    <scope>NUCLEOTIDE SEQUENCE [LARGE SCALE GENOMIC DNA]</scope>
    <source>
        <strain evidence="2 3">T6</strain>
    </source>
</reference>
<evidence type="ECO:0000313" key="3">
    <source>
        <dbReference type="Proteomes" id="UP000606490"/>
    </source>
</evidence>
<feature type="chain" id="PRO_5045322902" evidence="1">
    <location>
        <begin position="21"/>
        <end position="144"/>
    </location>
</feature>
<accession>A0ABS1UZ28</accession>
<name>A0ABS1UZ28_9PROT</name>
<evidence type="ECO:0000313" key="2">
    <source>
        <dbReference type="EMBL" id="MBL6454713.1"/>
    </source>
</evidence>
<dbReference type="RefSeq" id="WP_202824459.1">
    <property type="nucleotide sequence ID" value="NZ_JAEUXJ010000002.1"/>
</dbReference>
<dbReference type="Proteomes" id="UP000606490">
    <property type="component" value="Unassembled WGS sequence"/>
</dbReference>
<feature type="signal peptide" evidence="1">
    <location>
        <begin position="1"/>
        <end position="20"/>
    </location>
</feature>
<keyword evidence="1" id="KW-0732">Signal</keyword>
<gene>
    <name evidence="2" type="ORF">JMJ55_05215</name>
</gene>
<keyword evidence="3" id="KW-1185">Reference proteome</keyword>
<dbReference type="EMBL" id="JAEUXJ010000002">
    <property type="protein sequence ID" value="MBL6454713.1"/>
    <property type="molecule type" value="Genomic_DNA"/>
</dbReference>
<organism evidence="2 3">
    <name type="scientific">Belnapia mucosa</name>
    <dbReference type="NCBI Taxonomy" id="2804532"/>
    <lineage>
        <taxon>Bacteria</taxon>
        <taxon>Pseudomonadati</taxon>
        <taxon>Pseudomonadota</taxon>
        <taxon>Alphaproteobacteria</taxon>
        <taxon>Acetobacterales</taxon>
        <taxon>Roseomonadaceae</taxon>
        <taxon>Belnapia</taxon>
    </lineage>
</organism>
<proteinExistence type="predicted"/>
<comment type="caution">
    <text evidence="2">The sequence shown here is derived from an EMBL/GenBank/DDBJ whole genome shotgun (WGS) entry which is preliminary data.</text>
</comment>
<protein>
    <submittedName>
        <fullName evidence="2">Uncharacterized protein</fullName>
    </submittedName>
</protein>
<evidence type="ECO:0000256" key="1">
    <source>
        <dbReference type="SAM" id="SignalP"/>
    </source>
</evidence>
<sequence length="144" mass="15900">MRRTLLAVLLASLIWAPARAERFDSGWRRIAANALADLDLVGGDVRVNNLIVAPEREAETRQKPEQLATYVFSLSAVKRAAGTRSAFVQVVGMTAGGVPTVMSIIAINFGDTDTNRLRTDTHRFPAFPKEVEQTADYFVRLIIQ</sequence>